<dbReference type="HOGENOM" id="CLU_046948_0_0_1"/>
<dbReference type="GeneID" id="7826742"/>
<dbReference type="InParanoid" id="Q247V3"/>
<dbReference type="Proteomes" id="UP000009168">
    <property type="component" value="Unassembled WGS sequence"/>
</dbReference>
<sequence>MEIENISFIDQQTLLDFEESTDLYFRSKIGCQPKNQTFENKDLSQLNSDQIIDQSVGHFVEQNLQSETSQQNEQSSNSNDKINKNYSKLILNQKKKCKQKQVAVTNICRMLNSNNMIRISQGLQIEQDGTIRFCHSIGFLSFGFQTQHTLSFEYLKQEQLVQCLLADDQHQLTPIQDAVMHLRNVKINKQEEVLQILEIYKNVREQLIDRVNKFIITKDIIAEHDEQFMLHIKHCEQYMREYALQNQNQIYQFCIGRINILKKDAEIVKYVFSKSYLDFIGLDIDNLSQLIFRGQKVDLIQSKDEIIDLSLKGICNRFWYNIEDCYYVSNIVTFDGFPIKIYFQKRNVQPMCQCKRILNFKNEFIFHINELDVDLQDLQNLINYRERLLNSQKNNLSFEDFTKKELSYMFEDVEYSVHSQQFIEKYYHQNIQKLKKIQQEQQLKKSQQFFNKCGYKLIDSKDYKPIQIIQQK</sequence>
<name>Q247V3_TETTS</name>
<reference evidence="2" key="1">
    <citation type="journal article" date="2006" name="PLoS Biol.">
        <title>Macronuclear genome sequence of the ciliate Tetrahymena thermophila, a model eukaryote.</title>
        <authorList>
            <person name="Eisen J.A."/>
            <person name="Coyne R.S."/>
            <person name="Wu M."/>
            <person name="Wu D."/>
            <person name="Thiagarajan M."/>
            <person name="Wortman J.R."/>
            <person name="Badger J.H."/>
            <person name="Ren Q."/>
            <person name="Amedeo P."/>
            <person name="Jones K.M."/>
            <person name="Tallon L.J."/>
            <person name="Delcher A.L."/>
            <person name="Salzberg S.L."/>
            <person name="Silva J.C."/>
            <person name="Haas B.J."/>
            <person name="Majoros W.H."/>
            <person name="Farzad M."/>
            <person name="Carlton J.M."/>
            <person name="Smith R.K. Jr."/>
            <person name="Garg J."/>
            <person name="Pearlman R.E."/>
            <person name="Karrer K.M."/>
            <person name="Sun L."/>
            <person name="Manning G."/>
            <person name="Elde N.C."/>
            <person name="Turkewitz A.P."/>
            <person name="Asai D.J."/>
            <person name="Wilkes D.E."/>
            <person name="Wang Y."/>
            <person name="Cai H."/>
            <person name="Collins K."/>
            <person name="Stewart B.A."/>
            <person name="Lee S.R."/>
            <person name="Wilamowska K."/>
            <person name="Weinberg Z."/>
            <person name="Ruzzo W.L."/>
            <person name="Wloga D."/>
            <person name="Gaertig J."/>
            <person name="Frankel J."/>
            <person name="Tsao C.-C."/>
            <person name="Gorovsky M.A."/>
            <person name="Keeling P.J."/>
            <person name="Waller R.F."/>
            <person name="Patron N.J."/>
            <person name="Cherry J.M."/>
            <person name="Stover N.A."/>
            <person name="Krieger C.J."/>
            <person name="del Toro C."/>
            <person name="Ryder H.F."/>
            <person name="Williamson S.C."/>
            <person name="Barbeau R.A."/>
            <person name="Hamilton E.P."/>
            <person name="Orias E."/>
        </authorList>
    </citation>
    <scope>NUCLEOTIDE SEQUENCE [LARGE SCALE GENOMIC DNA]</scope>
    <source>
        <strain evidence="2">SB210</strain>
    </source>
</reference>
<dbReference type="RefSeq" id="XP_001024298.1">
    <property type="nucleotide sequence ID" value="XM_001024298.3"/>
</dbReference>
<organism evidence="1 2">
    <name type="scientific">Tetrahymena thermophila (strain SB210)</name>
    <dbReference type="NCBI Taxonomy" id="312017"/>
    <lineage>
        <taxon>Eukaryota</taxon>
        <taxon>Sar</taxon>
        <taxon>Alveolata</taxon>
        <taxon>Ciliophora</taxon>
        <taxon>Intramacronucleata</taxon>
        <taxon>Oligohymenophorea</taxon>
        <taxon>Hymenostomatida</taxon>
        <taxon>Tetrahymenina</taxon>
        <taxon>Tetrahymenidae</taxon>
        <taxon>Tetrahymena</taxon>
    </lineage>
</organism>
<evidence type="ECO:0000313" key="1">
    <source>
        <dbReference type="EMBL" id="EAS04053.1"/>
    </source>
</evidence>
<accession>Q247V3</accession>
<dbReference type="AlphaFoldDB" id="Q247V3"/>
<dbReference type="EMBL" id="GG662456">
    <property type="protein sequence ID" value="EAS04053.1"/>
    <property type="molecule type" value="Genomic_DNA"/>
</dbReference>
<dbReference type="KEGG" id="tet:TTHERM_01406920"/>
<keyword evidence="2" id="KW-1185">Reference proteome</keyword>
<evidence type="ECO:0000313" key="2">
    <source>
        <dbReference type="Proteomes" id="UP000009168"/>
    </source>
</evidence>
<proteinExistence type="predicted"/>
<protein>
    <submittedName>
        <fullName evidence="1">Uncharacterized protein</fullName>
    </submittedName>
</protein>
<gene>
    <name evidence="1" type="ORF">TTHERM_01406920</name>
</gene>